<comment type="caution">
    <text evidence="2">The sequence shown here is derived from an EMBL/GenBank/DDBJ whole genome shotgun (WGS) entry which is preliminary data.</text>
</comment>
<evidence type="ECO:0000313" key="3">
    <source>
        <dbReference type="Proteomes" id="UP000230232"/>
    </source>
</evidence>
<feature type="transmembrane region" description="Helical" evidence="1">
    <location>
        <begin position="55"/>
        <end position="80"/>
    </location>
</feature>
<gene>
    <name evidence="2" type="ORF">COV31_02925</name>
</gene>
<sequence length="126" mass="13185">MNKLRSISKWVVPVVILALPLMSLGATILTPTVAGGGRAVTLVEIENLINGIARFLVVISIVLAAAFIIIGGIMWIIARGDDDMVARAKKTILNGIIGALVVLAVGVILQTISGIVTRSFFSGFTS</sequence>
<accession>A0A2H0R3F4</accession>
<proteinExistence type="predicted"/>
<evidence type="ECO:0000256" key="1">
    <source>
        <dbReference type="SAM" id="Phobius"/>
    </source>
</evidence>
<feature type="transmembrane region" description="Helical" evidence="1">
    <location>
        <begin position="92"/>
        <end position="116"/>
    </location>
</feature>
<organism evidence="2 3">
    <name type="scientific">Candidatus Yanofskybacteria bacterium CG10_big_fil_rev_8_21_14_0_10_46_23</name>
    <dbReference type="NCBI Taxonomy" id="1975098"/>
    <lineage>
        <taxon>Bacteria</taxon>
        <taxon>Candidatus Yanofskyibacteriota</taxon>
    </lineage>
</organism>
<dbReference type="InterPro" id="IPR043993">
    <property type="entry name" value="T4SS_pilin"/>
</dbReference>
<keyword evidence="1" id="KW-1133">Transmembrane helix</keyword>
<name>A0A2H0R3F4_9BACT</name>
<reference evidence="2 3" key="1">
    <citation type="submission" date="2017-09" db="EMBL/GenBank/DDBJ databases">
        <title>Depth-based differentiation of microbial function through sediment-hosted aquifers and enrichment of novel symbionts in the deep terrestrial subsurface.</title>
        <authorList>
            <person name="Probst A.J."/>
            <person name="Ladd B."/>
            <person name="Jarett J.K."/>
            <person name="Geller-Mcgrath D.E."/>
            <person name="Sieber C.M."/>
            <person name="Emerson J.B."/>
            <person name="Anantharaman K."/>
            <person name="Thomas B.C."/>
            <person name="Malmstrom R."/>
            <person name="Stieglmeier M."/>
            <person name="Klingl A."/>
            <person name="Woyke T."/>
            <person name="Ryan C.M."/>
            <person name="Banfield J.F."/>
        </authorList>
    </citation>
    <scope>NUCLEOTIDE SEQUENCE [LARGE SCALE GENOMIC DNA]</scope>
    <source>
        <strain evidence="2">CG10_big_fil_rev_8_21_14_0_10_46_23</strain>
    </source>
</reference>
<dbReference type="Proteomes" id="UP000230232">
    <property type="component" value="Unassembled WGS sequence"/>
</dbReference>
<dbReference type="EMBL" id="PCXO01000012">
    <property type="protein sequence ID" value="PIR41071.1"/>
    <property type="molecule type" value="Genomic_DNA"/>
</dbReference>
<dbReference type="AlphaFoldDB" id="A0A2H0R3F4"/>
<evidence type="ECO:0000313" key="2">
    <source>
        <dbReference type="EMBL" id="PIR41071.1"/>
    </source>
</evidence>
<dbReference type="Pfam" id="PF18895">
    <property type="entry name" value="T4SS_pilin"/>
    <property type="match status" value="1"/>
</dbReference>
<keyword evidence="1" id="KW-0812">Transmembrane</keyword>
<keyword evidence="1" id="KW-0472">Membrane</keyword>
<protein>
    <submittedName>
        <fullName evidence="2">Uncharacterized protein</fullName>
    </submittedName>
</protein>